<feature type="transmembrane region" description="Helical" evidence="1">
    <location>
        <begin position="202"/>
        <end position="218"/>
    </location>
</feature>
<keyword evidence="1" id="KW-1133">Transmembrane helix</keyword>
<reference evidence="2 3" key="1">
    <citation type="submission" date="2019-07" db="EMBL/GenBank/DDBJ databases">
        <authorList>
            <person name="Hibberd C M."/>
            <person name="Gehrig L. J."/>
            <person name="Chang H.-W."/>
            <person name="Venkatesh S."/>
        </authorList>
    </citation>
    <scope>NUCLEOTIDE SEQUENCE [LARGE SCALE GENOMIC DNA]</scope>
    <source>
        <strain evidence="2">Bifidobacterium_longum_subsp_infantis_JG_Bg463</strain>
    </source>
</reference>
<proteinExistence type="predicted"/>
<keyword evidence="1" id="KW-0472">Membrane</keyword>
<feature type="transmembrane region" description="Helical" evidence="1">
    <location>
        <begin position="252"/>
        <end position="274"/>
    </location>
</feature>
<name>A0A564VUX1_BIFLI</name>
<feature type="transmembrane region" description="Helical" evidence="1">
    <location>
        <begin position="365"/>
        <end position="385"/>
    </location>
</feature>
<organism evidence="2 3">
    <name type="scientific">Bifidobacterium longum subsp. infantis</name>
    <dbReference type="NCBI Taxonomy" id="1682"/>
    <lineage>
        <taxon>Bacteria</taxon>
        <taxon>Bacillati</taxon>
        <taxon>Actinomycetota</taxon>
        <taxon>Actinomycetes</taxon>
        <taxon>Bifidobacteriales</taxon>
        <taxon>Bifidobacteriaceae</taxon>
        <taxon>Bifidobacterium</taxon>
    </lineage>
</organism>
<gene>
    <name evidence="2" type="ORF">BLJG463_01842</name>
</gene>
<feature type="transmembrane region" description="Helical" evidence="1">
    <location>
        <begin position="34"/>
        <end position="55"/>
    </location>
</feature>
<dbReference type="NCBIfam" id="TIGR04370">
    <property type="entry name" value="glyco_rpt_poly"/>
    <property type="match status" value="1"/>
</dbReference>
<evidence type="ECO:0000313" key="3">
    <source>
        <dbReference type="Proteomes" id="UP000345266"/>
    </source>
</evidence>
<dbReference type="AlphaFoldDB" id="A0A564VUX1"/>
<sequence length="476" mass="53188">MKVNSVNTLFLLIILLACLWVSFVLTGRRLISPVVFFFVPFVFQILDGFLFYQIWQFNLHMQTVAIVSGCFIVFAAGCIFIHYTIGAFDVHRVSARLMSSSVKQFQWHPMRIPTRFYWMLIAMQVILFVIVFRAEKQVVSQYMSVAGIADVITGYNNLSKFSDVDVILPTIPAQLSAILQGLTFFVALLVAKELADKGRSSSPVCMLTFLISIVVAFATGNRTWPLSVLFAFGIIYLLLLEKQGKITSIAKIKIRYVVFCSIAFVVLLGAFYLLTFAMGRDNTMTPIYYLSVYLGAPLKNLDSAIAESITPSSVPGEYTFNFLFATLISKFGMEADQIVSLPYRDVGIYPLGNVYTIFYAPLKDFGVGGCLLLVFLLAVVVQTIYEIVQKPANEAKLSIAQALYGYLAFLLAMSFFAHFVFQNIVQLGFAKQLLTMVVFIVLTNNFFGKRETSVETGISVNKQSDRGFLYAGESSK</sequence>
<feature type="transmembrane region" description="Helical" evidence="1">
    <location>
        <begin position="116"/>
        <end position="134"/>
    </location>
</feature>
<feature type="transmembrane region" description="Helical" evidence="1">
    <location>
        <begin position="427"/>
        <end position="447"/>
    </location>
</feature>
<accession>A0A564VUX1</accession>
<feature type="transmembrane region" description="Helical" evidence="1">
    <location>
        <begin position="6"/>
        <end position="27"/>
    </location>
</feature>
<dbReference type="PROSITE" id="PS51257">
    <property type="entry name" value="PROKAR_LIPOPROTEIN"/>
    <property type="match status" value="1"/>
</dbReference>
<evidence type="ECO:0000256" key="1">
    <source>
        <dbReference type="SAM" id="Phobius"/>
    </source>
</evidence>
<feature type="transmembrane region" description="Helical" evidence="1">
    <location>
        <begin position="397"/>
        <end position="421"/>
    </location>
</feature>
<feature type="transmembrane region" description="Helical" evidence="1">
    <location>
        <begin position="224"/>
        <end position="240"/>
    </location>
</feature>
<protein>
    <recommendedName>
        <fullName evidence="4">Oligosaccharide repeat unit polymerase</fullName>
    </recommendedName>
</protein>
<evidence type="ECO:0008006" key="4">
    <source>
        <dbReference type="Google" id="ProtNLM"/>
    </source>
</evidence>
<feature type="transmembrane region" description="Helical" evidence="1">
    <location>
        <begin position="61"/>
        <end position="88"/>
    </location>
</feature>
<dbReference type="Proteomes" id="UP000345266">
    <property type="component" value="Unassembled WGS sequence"/>
</dbReference>
<dbReference type="EMBL" id="CABHNT010000042">
    <property type="protein sequence ID" value="VUX36178.1"/>
    <property type="molecule type" value="Genomic_DNA"/>
</dbReference>
<evidence type="ECO:0000313" key="2">
    <source>
        <dbReference type="EMBL" id="VUX36178.1"/>
    </source>
</evidence>
<feature type="transmembrane region" description="Helical" evidence="1">
    <location>
        <begin position="166"/>
        <end position="190"/>
    </location>
</feature>
<keyword evidence="1" id="KW-0812">Transmembrane</keyword>